<evidence type="ECO:0000256" key="1">
    <source>
        <dbReference type="ARBA" id="ARBA00001974"/>
    </source>
</evidence>
<comment type="cofactor">
    <cofactor evidence="1">
        <name>FAD</name>
        <dbReference type="ChEBI" id="CHEBI:57692"/>
    </cofactor>
</comment>
<dbReference type="SUPFAM" id="SSF51905">
    <property type="entry name" value="FAD/NAD(P)-binding domain"/>
    <property type="match status" value="1"/>
</dbReference>
<dbReference type="Gene3D" id="3.90.700.10">
    <property type="entry name" value="Succinate dehydrogenase/fumarate reductase flavoprotein, catalytic domain"/>
    <property type="match status" value="1"/>
</dbReference>
<dbReference type="Gene3D" id="3.50.50.60">
    <property type="entry name" value="FAD/NAD(P)-binding domain"/>
    <property type="match status" value="1"/>
</dbReference>
<reference evidence="7" key="1">
    <citation type="submission" date="2023-06" db="EMBL/GenBank/DDBJ databases">
        <title>Draft genome sequence of Nocardioides sp. SOB72.</title>
        <authorList>
            <person name="Zhang G."/>
        </authorList>
    </citation>
    <scope>NUCLEOTIDE SEQUENCE</scope>
    <source>
        <strain evidence="7">SOB72</strain>
    </source>
</reference>
<evidence type="ECO:0000259" key="6">
    <source>
        <dbReference type="Pfam" id="PF00890"/>
    </source>
</evidence>
<feature type="domain" description="FAD-dependent oxidoreductase 2 FAD-binding" evidence="6">
    <location>
        <begin position="25"/>
        <end position="510"/>
    </location>
</feature>
<dbReference type="Pfam" id="PF00890">
    <property type="entry name" value="FAD_binding_2"/>
    <property type="match status" value="1"/>
</dbReference>
<feature type="region of interest" description="Disordered" evidence="5">
    <location>
        <begin position="1"/>
        <end position="21"/>
    </location>
</feature>
<accession>A0ABT8EPH8</accession>
<dbReference type="InterPro" id="IPR050315">
    <property type="entry name" value="FAD-oxidoreductase_2"/>
</dbReference>
<keyword evidence="8" id="KW-1185">Reference proteome</keyword>
<dbReference type="PANTHER" id="PTHR43400:SF10">
    <property type="entry name" value="3-OXOSTEROID 1-DEHYDROGENASE"/>
    <property type="match status" value="1"/>
</dbReference>
<dbReference type="SUPFAM" id="SSF56425">
    <property type="entry name" value="Succinate dehydrogenase/fumarate reductase flavoprotein, catalytic domain"/>
    <property type="match status" value="1"/>
</dbReference>
<dbReference type="InterPro" id="IPR036188">
    <property type="entry name" value="FAD/NAD-bd_sf"/>
</dbReference>
<evidence type="ECO:0000313" key="8">
    <source>
        <dbReference type="Proteomes" id="UP001168537"/>
    </source>
</evidence>
<keyword evidence="2" id="KW-0285">Flavoprotein</keyword>
<dbReference type="PANTHER" id="PTHR43400">
    <property type="entry name" value="FUMARATE REDUCTASE"/>
    <property type="match status" value="1"/>
</dbReference>
<dbReference type="InterPro" id="IPR003953">
    <property type="entry name" value="FAD-dep_OxRdtase_2_FAD-bd"/>
</dbReference>
<keyword evidence="4" id="KW-0560">Oxidoreductase</keyword>
<dbReference type="PRINTS" id="PR00411">
    <property type="entry name" value="PNDRDTASEI"/>
</dbReference>
<sequence length="527" mass="54624">MIGTPEDSTGQDSWDSTGQDSQEYDVVVVGSGGGALTGAVLAARAGLSVVVLERTGLLGGTSAYSGGACWLPGSAVQQRAGLPDSTEGARSYLGAILEDPDPAKVEAFLAHAPELVAELESDELMDFEWVPFAEYYDAPGRVPGGRSIQPSAVRRDDLPEQVAAWVRPPVERDRVGEPGRRTLTGGQALVARLAAMLVRDGGTVSTGLPVTGLLREEGPDGSTRVVGVVGMSAEGPVQVRARRGVLLGSGGFERNDAAREEHGVPGSAAWTMAPEGTNLGEPITAAEAIGAASDYSGLGWFCPGLEQPDGAGAFTLGFRSGLMVDQTGRRYGNECLPYDRFGRVMAQAPERIPSWFVFDSREGGRLPAIAIPEGDHDAHLAAGTWVRADTLAELAEATGLPADALTASVERFNGFCASGVDEDFGRGEDEYDTFFAGGQGPNKALTPCDQPPYHAARFVLSDLGTKGGLVTDAAGRVLRIDGTPMVGLYATGNAAASLFGGVYPGPGAPLGSAMVFASLAVRDLLDG</sequence>
<protein>
    <submittedName>
        <fullName evidence="7">FAD-dependent oxidoreductase</fullName>
    </submittedName>
</protein>
<evidence type="ECO:0000256" key="4">
    <source>
        <dbReference type="ARBA" id="ARBA00023002"/>
    </source>
</evidence>
<evidence type="ECO:0000256" key="5">
    <source>
        <dbReference type="SAM" id="MobiDB-lite"/>
    </source>
</evidence>
<evidence type="ECO:0000313" key="7">
    <source>
        <dbReference type="EMBL" id="MDN4160052.1"/>
    </source>
</evidence>
<evidence type="ECO:0000256" key="3">
    <source>
        <dbReference type="ARBA" id="ARBA00022827"/>
    </source>
</evidence>
<proteinExistence type="predicted"/>
<keyword evidence="3" id="KW-0274">FAD</keyword>
<organism evidence="7 8">
    <name type="scientific">Nocardioides abyssi</name>
    <dbReference type="NCBI Taxonomy" id="3058370"/>
    <lineage>
        <taxon>Bacteria</taxon>
        <taxon>Bacillati</taxon>
        <taxon>Actinomycetota</taxon>
        <taxon>Actinomycetes</taxon>
        <taxon>Propionibacteriales</taxon>
        <taxon>Nocardioidaceae</taxon>
        <taxon>Nocardioides</taxon>
    </lineage>
</organism>
<evidence type="ECO:0000256" key="2">
    <source>
        <dbReference type="ARBA" id="ARBA00022630"/>
    </source>
</evidence>
<dbReference type="RefSeq" id="WP_300958923.1">
    <property type="nucleotide sequence ID" value="NZ_JAUHJR010000001.1"/>
</dbReference>
<comment type="caution">
    <text evidence="7">The sequence shown here is derived from an EMBL/GenBank/DDBJ whole genome shotgun (WGS) entry which is preliminary data.</text>
</comment>
<dbReference type="EMBL" id="JAUHJR010000001">
    <property type="protein sequence ID" value="MDN4160052.1"/>
    <property type="molecule type" value="Genomic_DNA"/>
</dbReference>
<dbReference type="InterPro" id="IPR027477">
    <property type="entry name" value="Succ_DH/fumarate_Rdtase_cat_sf"/>
</dbReference>
<gene>
    <name evidence="7" type="ORF">QWY29_01695</name>
</gene>
<name>A0ABT8EPH8_9ACTN</name>
<dbReference type="Proteomes" id="UP001168537">
    <property type="component" value="Unassembled WGS sequence"/>
</dbReference>